<dbReference type="SUPFAM" id="SSF56349">
    <property type="entry name" value="DNA breaking-rejoining enzymes"/>
    <property type="match status" value="1"/>
</dbReference>
<keyword evidence="8" id="KW-1185">Reference proteome</keyword>
<dbReference type="InterPro" id="IPR050808">
    <property type="entry name" value="Phage_Integrase"/>
</dbReference>
<protein>
    <recommendedName>
        <fullName evidence="6">Core-binding (CB) domain-containing protein</fullName>
    </recommendedName>
</protein>
<evidence type="ECO:0000313" key="7">
    <source>
        <dbReference type="EMBL" id="MST31666.1"/>
    </source>
</evidence>
<feature type="region of interest" description="Disordered" evidence="5">
    <location>
        <begin position="168"/>
        <end position="226"/>
    </location>
</feature>
<keyword evidence="2" id="KW-0229">DNA integration</keyword>
<evidence type="ECO:0000256" key="1">
    <source>
        <dbReference type="ARBA" id="ARBA00008857"/>
    </source>
</evidence>
<comment type="similarity">
    <text evidence="1">Belongs to the 'phage' integrase family.</text>
</comment>
<feature type="domain" description="Core-binding (CB)" evidence="6">
    <location>
        <begin position="44"/>
        <end position="126"/>
    </location>
</feature>
<dbReference type="Gene3D" id="1.10.150.130">
    <property type="match status" value="1"/>
</dbReference>
<reference evidence="7 8" key="1">
    <citation type="submission" date="2019-11" db="EMBL/GenBank/DDBJ databases">
        <title>Acidiferrimicrobium australis gen. nov., sp. nov., an acidophilic and obligately heterotrophic, member of the Actinobacteria that catalyses dissimilatory oxido- reduction of iron isolated from metal-rich acidic water in Chile.</title>
        <authorList>
            <person name="Gonzalez D."/>
            <person name="Huber K."/>
            <person name="Hedrich S."/>
            <person name="Rojas-Villalobos C."/>
            <person name="Quatrini R."/>
            <person name="Dinamarca M.A."/>
            <person name="Schwarz A."/>
            <person name="Canales C."/>
            <person name="Nancucheo I."/>
        </authorList>
    </citation>
    <scope>NUCLEOTIDE SEQUENCE [LARGE SCALE GENOMIC DNA]</scope>
    <source>
        <strain evidence="7 8">USS-CCA1</strain>
    </source>
</reference>
<dbReference type="InterPro" id="IPR010998">
    <property type="entry name" value="Integrase_recombinase_N"/>
</dbReference>
<organism evidence="7 8">
    <name type="scientific">Acidiferrimicrobium australe</name>
    <dbReference type="NCBI Taxonomy" id="2664430"/>
    <lineage>
        <taxon>Bacteria</taxon>
        <taxon>Bacillati</taxon>
        <taxon>Actinomycetota</taxon>
        <taxon>Acidimicrobiia</taxon>
        <taxon>Acidimicrobiales</taxon>
        <taxon>Acidimicrobiaceae</taxon>
        <taxon>Acidiferrimicrobium</taxon>
    </lineage>
</organism>
<evidence type="ECO:0000256" key="5">
    <source>
        <dbReference type="SAM" id="MobiDB-lite"/>
    </source>
</evidence>
<evidence type="ECO:0000313" key="8">
    <source>
        <dbReference type="Proteomes" id="UP000437736"/>
    </source>
</evidence>
<evidence type="ECO:0000259" key="6">
    <source>
        <dbReference type="PROSITE" id="PS51900"/>
    </source>
</evidence>
<sequence>MQFPPDPITGARRQPSGSAATEREAVRLERTFRLQAQDGASGDITLARLVEEWWASQPRLAATTRVNDRDDLDNHILPALGSRKVWELRPRLIAAFLRDLSEQRGLKPGTVRKASPVLSAVRSYAAATEYIEANPVMRVPPPEAAPSGPVAPTVEEIPIILSCRPTKLSSEATSCSESRGPARPTHRSCAGHPETAPAPVPWPSRQHHRPARLERPATAPGDGPTP</sequence>
<evidence type="ECO:0000256" key="3">
    <source>
        <dbReference type="ARBA" id="ARBA00023125"/>
    </source>
</evidence>
<dbReference type="PROSITE" id="PS51900">
    <property type="entry name" value="CB"/>
    <property type="match status" value="1"/>
</dbReference>
<dbReference type="EMBL" id="WJHE01000111">
    <property type="protein sequence ID" value="MST31666.1"/>
    <property type="molecule type" value="Genomic_DNA"/>
</dbReference>
<keyword evidence="3 4" id="KW-0238">DNA-binding</keyword>
<accession>A0ABW9QPT3</accession>
<name>A0ABW9QPT3_9ACTN</name>
<proteinExistence type="inferred from homology"/>
<dbReference type="PANTHER" id="PTHR30629">
    <property type="entry name" value="PROPHAGE INTEGRASE"/>
    <property type="match status" value="1"/>
</dbReference>
<evidence type="ECO:0000256" key="4">
    <source>
        <dbReference type="PROSITE-ProRule" id="PRU01248"/>
    </source>
</evidence>
<comment type="caution">
    <text evidence="7">The sequence shown here is derived from an EMBL/GenBank/DDBJ whole genome shotgun (WGS) entry which is preliminary data.</text>
</comment>
<feature type="compositionally biased region" description="Polar residues" evidence="5">
    <location>
        <begin position="168"/>
        <end position="177"/>
    </location>
</feature>
<feature type="region of interest" description="Disordered" evidence="5">
    <location>
        <begin position="1"/>
        <end position="23"/>
    </location>
</feature>
<dbReference type="InterPro" id="IPR011010">
    <property type="entry name" value="DNA_brk_join_enz"/>
</dbReference>
<dbReference type="Proteomes" id="UP000437736">
    <property type="component" value="Unassembled WGS sequence"/>
</dbReference>
<dbReference type="InterPro" id="IPR044068">
    <property type="entry name" value="CB"/>
</dbReference>
<gene>
    <name evidence="7" type="ORF">GHK86_02840</name>
</gene>
<dbReference type="Pfam" id="PF22022">
    <property type="entry name" value="Phage_int_M"/>
    <property type="match status" value="1"/>
</dbReference>
<dbReference type="PANTHER" id="PTHR30629:SF2">
    <property type="entry name" value="PROPHAGE INTEGRASE INTS-RELATED"/>
    <property type="match status" value="1"/>
</dbReference>
<dbReference type="InterPro" id="IPR053876">
    <property type="entry name" value="Phage_int_M"/>
</dbReference>
<evidence type="ECO:0000256" key="2">
    <source>
        <dbReference type="ARBA" id="ARBA00022908"/>
    </source>
</evidence>